<evidence type="ECO:0000313" key="4">
    <source>
        <dbReference type="Proteomes" id="UP000033035"/>
    </source>
</evidence>
<dbReference type="CDD" id="cd07383">
    <property type="entry name" value="MPP_Dcr2"/>
    <property type="match status" value="1"/>
</dbReference>
<dbReference type="GO" id="GO:0016788">
    <property type="term" value="F:hydrolase activity, acting on ester bonds"/>
    <property type="evidence" value="ECO:0007669"/>
    <property type="project" value="TreeGrafter"/>
</dbReference>
<name>A0A0F5JCY4_9BACT</name>
<reference evidence="3 4" key="1">
    <citation type="submission" date="2013-04" db="EMBL/GenBank/DDBJ databases">
        <title>The Genome Sequence of Parabacteroides gordonii DSM 23371.</title>
        <authorList>
            <consortium name="The Broad Institute Genomics Platform"/>
            <person name="Earl A."/>
            <person name="Ward D."/>
            <person name="Feldgarden M."/>
            <person name="Gevers D."/>
            <person name="Martens E."/>
            <person name="Sakamoto M."/>
            <person name="Benno Y."/>
            <person name="Suzuki N."/>
            <person name="Matsunaga N."/>
            <person name="Koshihara K."/>
            <person name="Seki M."/>
            <person name="Komiya H."/>
            <person name="Walker B."/>
            <person name="Young S."/>
            <person name="Zeng Q."/>
            <person name="Gargeya S."/>
            <person name="Fitzgerald M."/>
            <person name="Haas B."/>
            <person name="Abouelleil A."/>
            <person name="Allen A.W."/>
            <person name="Alvarado L."/>
            <person name="Arachchi H.M."/>
            <person name="Berlin A.M."/>
            <person name="Chapman S.B."/>
            <person name="Gainer-Dewar J."/>
            <person name="Goldberg J."/>
            <person name="Griggs A."/>
            <person name="Gujja S."/>
            <person name="Hansen M."/>
            <person name="Howarth C."/>
            <person name="Imamovic A."/>
            <person name="Ireland A."/>
            <person name="Larimer J."/>
            <person name="McCowan C."/>
            <person name="Murphy C."/>
            <person name="Pearson M."/>
            <person name="Poon T.W."/>
            <person name="Priest M."/>
            <person name="Roberts A."/>
            <person name="Saif S."/>
            <person name="Shea T."/>
            <person name="Sisk P."/>
            <person name="Sykes S."/>
            <person name="Wortman J."/>
            <person name="Nusbaum C."/>
            <person name="Birren B."/>
        </authorList>
    </citation>
    <scope>NUCLEOTIDE SEQUENCE [LARGE SCALE GENOMIC DNA]</scope>
    <source>
        <strain evidence="3 4">MS-1</strain>
    </source>
</reference>
<evidence type="ECO:0000259" key="2">
    <source>
        <dbReference type="Pfam" id="PF00149"/>
    </source>
</evidence>
<dbReference type="PANTHER" id="PTHR32440:SF11">
    <property type="entry name" value="METALLOPHOSPHOESTERASE DOMAIN-CONTAINING PROTEIN"/>
    <property type="match status" value="1"/>
</dbReference>
<dbReference type="PANTHER" id="PTHR32440">
    <property type="entry name" value="PHOSPHATASE DCR2-RELATED-RELATED"/>
    <property type="match status" value="1"/>
</dbReference>
<dbReference type="RefSeq" id="WP_028726062.1">
    <property type="nucleotide sequence ID" value="NZ_AUAE01000008.1"/>
</dbReference>
<dbReference type="PATRIC" id="fig|1203610.3.peg.3152"/>
<comment type="caution">
    <text evidence="3">The sequence shown here is derived from an EMBL/GenBank/DDBJ whole genome shotgun (WGS) entry which is preliminary data.</text>
</comment>
<dbReference type="InterPro" id="IPR004843">
    <property type="entry name" value="Calcineurin-like_PHP"/>
</dbReference>
<accession>A0A0F5JCY4</accession>
<gene>
    <name evidence="3" type="ORF">HMPREF1536_03086</name>
</gene>
<dbReference type="PIRSF" id="PIRSF030250">
    <property type="entry name" value="Ptase_At2g46880"/>
    <property type="match status" value="1"/>
</dbReference>
<keyword evidence="4" id="KW-1185">Reference proteome</keyword>
<dbReference type="InterPro" id="IPR029052">
    <property type="entry name" value="Metallo-depent_PP-like"/>
</dbReference>
<feature type="domain" description="Calcineurin-like phosphoesterase" evidence="2">
    <location>
        <begin position="33"/>
        <end position="262"/>
    </location>
</feature>
<keyword evidence="1" id="KW-0732">Signal</keyword>
<dbReference type="AlphaFoldDB" id="A0A0F5JCY4"/>
<feature type="chain" id="PRO_5002489664" description="Calcineurin-like phosphoesterase domain-containing protein" evidence="1">
    <location>
        <begin position="23"/>
        <end position="331"/>
    </location>
</feature>
<dbReference type="EMBL" id="AQHW01000015">
    <property type="protein sequence ID" value="KKB55614.1"/>
    <property type="molecule type" value="Genomic_DNA"/>
</dbReference>
<protein>
    <recommendedName>
        <fullName evidence="2">Calcineurin-like phosphoesterase domain-containing protein</fullName>
    </recommendedName>
</protein>
<sequence>MKQLFFCIIFLLVGLLNGNAQQPSLKFNKDGKFKIVQFTDVHYIHNNPKSAISIERINEVLDAEKPDLVLFTGDVIYGQPAEEGMRTILNLAAKRQIPFGMTFGNHDNEQGLTRTQLFDIIRTIPYNLTDSVKGVSGASNYILPIKSSNGNKDAVVLYCMDSHSYSQIEGIGGYDYIKFDQVQWYRDNSAKFTKQNGGTPVPSLAFFHIALPEYNQAASDETAILVGTRKEKACAPQLNSGLFASMKEMGDVQGVFVGHDHDDDYAVYWKGILLAYGRYTGGDTVYNNLTNGARVIEMTEGENGFKTWIHLKGNEIINKVNYPSDFIKKKD</sequence>
<proteinExistence type="predicted"/>
<dbReference type="STRING" id="1203610.HMPREF1536_03086"/>
<dbReference type="Proteomes" id="UP000033035">
    <property type="component" value="Unassembled WGS sequence"/>
</dbReference>
<dbReference type="SUPFAM" id="SSF56300">
    <property type="entry name" value="Metallo-dependent phosphatases"/>
    <property type="match status" value="1"/>
</dbReference>
<dbReference type="InterPro" id="IPR011230">
    <property type="entry name" value="PAP14/16/28/29"/>
</dbReference>
<organism evidence="3 4">
    <name type="scientific">Parabacteroides gordonii MS-1 = DSM 23371</name>
    <dbReference type="NCBI Taxonomy" id="1203610"/>
    <lineage>
        <taxon>Bacteria</taxon>
        <taxon>Pseudomonadati</taxon>
        <taxon>Bacteroidota</taxon>
        <taxon>Bacteroidia</taxon>
        <taxon>Bacteroidales</taxon>
        <taxon>Tannerellaceae</taxon>
        <taxon>Parabacteroides</taxon>
    </lineage>
</organism>
<feature type="signal peptide" evidence="1">
    <location>
        <begin position="1"/>
        <end position="22"/>
    </location>
</feature>
<dbReference type="Pfam" id="PF00149">
    <property type="entry name" value="Metallophos"/>
    <property type="match status" value="1"/>
</dbReference>
<dbReference type="GO" id="GO:0005737">
    <property type="term" value="C:cytoplasm"/>
    <property type="evidence" value="ECO:0007669"/>
    <property type="project" value="TreeGrafter"/>
</dbReference>
<dbReference type="HOGENOM" id="CLU_019692_0_1_10"/>
<dbReference type="Gene3D" id="3.60.21.10">
    <property type="match status" value="1"/>
</dbReference>
<evidence type="ECO:0000256" key="1">
    <source>
        <dbReference type="SAM" id="SignalP"/>
    </source>
</evidence>
<evidence type="ECO:0000313" key="3">
    <source>
        <dbReference type="EMBL" id="KKB55614.1"/>
    </source>
</evidence>